<dbReference type="SFLD" id="SFLDG01168">
    <property type="entry name" value="Ferric_reductase_subgroup_(FRE"/>
    <property type="match status" value="1"/>
</dbReference>
<feature type="transmembrane region" description="Helical" evidence="10">
    <location>
        <begin position="145"/>
        <end position="165"/>
    </location>
</feature>
<dbReference type="InterPro" id="IPR017938">
    <property type="entry name" value="Riboflavin_synthase-like_b-brl"/>
</dbReference>
<feature type="domain" description="FAD-binding 8" evidence="12">
    <location>
        <begin position="283"/>
        <end position="329"/>
    </location>
</feature>
<feature type="transmembrane region" description="Helical" evidence="10">
    <location>
        <begin position="20"/>
        <end position="39"/>
    </location>
</feature>
<dbReference type="PANTHER" id="PTHR11972:SF178">
    <property type="entry name" value="FERRIC REDUCTASE TRANSMEMBRANE COMPONENT 8-RELATED"/>
    <property type="match status" value="1"/>
</dbReference>
<name>A0A060TCP9_BLAAD</name>
<dbReference type="InterPro" id="IPR013112">
    <property type="entry name" value="FAD-bd_8"/>
</dbReference>
<comment type="subcellular location">
    <subcellularLocation>
        <location evidence="1">Membrane</location>
        <topology evidence="1">Multi-pass membrane protein</topology>
    </subcellularLocation>
</comment>
<organism evidence="13">
    <name type="scientific">Blastobotrys adeninivorans</name>
    <name type="common">Yeast</name>
    <name type="synonym">Arxula adeninivorans</name>
    <dbReference type="NCBI Taxonomy" id="409370"/>
    <lineage>
        <taxon>Eukaryota</taxon>
        <taxon>Fungi</taxon>
        <taxon>Dikarya</taxon>
        <taxon>Ascomycota</taxon>
        <taxon>Saccharomycotina</taxon>
        <taxon>Dipodascomycetes</taxon>
        <taxon>Dipodascales</taxon>
        <taxon>Trichomonascaceae</taxon>
        <taxon>Blastobotrys</taxon>
    </lineage>
</organism>
<dbReference type="InterPro" id="IPR050369">
    <property type="entry name" value="RBOH/FRE"/>
</dbReference>
<keyword evidence="4" id="KW-0274">FAD</keyword>
<dbReference type="Pfam" id="PF08022">
    <property type="entry name" value="FAD_binding_8"/>
    <property type="match status" value="1"/>
</dbReference>
<feature type="transmembrane region" description="Helical" evidence="10">
    <location>
        <begin position="177"/>
        <end position="197"/>
    </location>
</feature>
<keyword evidence="8" id="KW-0406">Ion transport</keyword>
<dbReference type="InterPro" id="IPR013130">
    <property type="entry name" value="Fe3_Rdtase_TM_dom"/>
</dbReference>
<evidence type="ECO:0000256" key="5">
    <source>
        <dbReference type="ARBA" id="ARBA00022982"/>
    </source>
</evidence>
<evidence type="ECO:0000256" key="1">
    <source>
        <dbReference type="ARBA" id="ARBA00004141"/>
    </source>
</evidence>
<evidence type="ECO:0000256" key="8">
    <source>
        <dbReference type="ARBA" id="ARBA00023065"/>
    </source>
</evidence>
<evidence type="ECO:0000256" key="3">
    <source>
        <dbReference type="ARBA" id="ARBA00022692"/>
    </source>
</evidence>
<feature type="transmembrane region" description="Helical" evidence="10">
    <location>
        <begin position="233"/>
        <end position="251"/>
    </location>
</feature>
<keyword evidence="6 10" id="KW-1133">Transmembrane helix</keyword>
<evidence type="ECO:0000256" key="6">
    <source>
        <dbReference type="ARBA" id="ARBA00022989"/>
    </source>
</evidence>
<dbReference type="Pfam" id="PF01794">
    <property type="entry name" value="Ferric_reduct"/>
    <property type="match status" value="1"/>
</dbReference>
<dbReference type="GO" id="GO:0033215">
    <property type="term" value="P:reductive iron assimilation"/>
    <property type="evidence" value="ECO:0007669"/>
    <property type="project" value="TreeGrafter"/>
</dbReference>
<dbReference type="SUPFAM" id="SSF63380">
    <property type="entry name" value="Riboflavin synthase domain-like"/>
    <property type="match status" value="1"/>
</dbReference>
<dbReference type="SFLD" id="SFLDF00463">
    <property type="entry name" value="AIM14"/>
    <property type="match status" value="1"/>
</dbReference>
<dbReference type="CDD" id="cd06186">
    <property type="entry name" value="NOX_Duox_like_FAD_NADP"/>
    <property type="match status" value="1"/>
</dbReference>
<evidence type="ECO:0000256" key="4">
    <source>
        <dbReference type="ARBA" id="ARBA00022827"/>
    </source>
</evidence>
<keyword evidence="7" id="KW-0560">Oxidoreductase</keyword>
<dbReference type="AlphaFoldDB" id="A0A060TCP9"/>
<dbReference type="SFLD" id="SFLDS00052">
    <property type="entry name" value="Ferric_Reductase_Domain"/>
    <property type="match status" value="1"/>
</dbReference>
<feature type="transmembrane region" description="Helical" evidence="10">
    <location>
        <begin position="81"/>
        <end position="100"/>
    </location>
</feature>
<keyword evidence="5" id="KW-0249">Electron transport</keyword>
<evidence type="ECO:0000256" key="10">
    <source>
        <dbReference type="SAM" id="Phobius"/>
    </source>
</evidence>
<evidence type="ECO:0000256" key="2">
    <source>
        <dbReference type="ARBA" id="ARBA00022630"/>
    </source>
</evidence>
<proteinExistence type="predicted"/>
<keyword evidence="3 10" id="KW-0812">Transmembrane</keyword>
<keyword evidence="8" id="KW-0813">Transport</keyword>
<keyword evidence="9 10" id="KW-0472">Membrane</keyword>
<evidence type="ECO:0000256" key="7">
    <source>
        <dbReference type="ARBA" id="ARBA00023002"/>
    </source>
</evidence>
<sequence>MDIESVNKKLRKQITRKYGIITITVVIACILAISLYNYLRYVVTSRRRWVYSPLSSSSSSPKKKKSLGWSRRRIIKQPKSLLIGLFLLAFTTYVCVAETHNDVTYLVKRLGRVCVALMPPVYLLTLRPTPLPYTIYLQLLPFHKWLSRLLVLVSVLHGILYFWVYVQTGKLFKLKKLQNISGIVAFFVFIAMALTSLRPIRRNVYRHFYTIHYTFAWLSVLLVWYHANPPANSYMAICFIILLYQVFYRITHSSQLNLPVQYVSPSMYLVTIPMDMVPRCLRGNFTPGAHVRVSLPLTCPGAWFQSSHPYTIASLPHEDHLKLVIRKTTFPIKLRQKYAIQGPFNSLPKVLIDRKCVATARRALLVIGGSGIAFGAPVFRHLRASGVQVKMLWAIRDVKEWLVLKSLGLEDAFDDIEVYVTAARVITRVPNVTSHRLFRKASMMFEDQFLHSYEELNDDEGLGISVEKDFCNGPEQGSLLGSSGEPPRNYSTMDALDQVVMSDEVRPSIFNHRPVLNLRLKSWLCGSEVNEDNCYCIDDLLEASPDDIEGSWVICSGAARLVDETKAWSKDNGFSFYAEEFTL</sequence>
<protein>
    <submittedName>
        <fullName evidence="13">ARAD1D40370p</fullName>
    </submittedName>
</protein>
<feature type="domain" description="Ferric oxidoreductase" evidence="11">
    <location>
        <begin position="110"/>
        <end position="223"/>
    </location>
</feature>
<dbReference type="GO" id="GO:0005886">
    <property type="term" value="C:plasma membrane"/>
    <property type="evidence" value="ECO:0007669"/>
    <property type="project" value="TreeGrafter"/>
</dbReference>
<dbReference type="PhylomeDB" id="A0A060TCP9"/>
<dbReference type="EMBL" id="HG937694">
    <property type="protein sequence ID" value="CDP38693.1"/>
    <property type="molecule type" value="Genomic_DNA"/>
</dbReference>
<feature type="transmembrane region" description="Helical" evidence="10">
    <location>
        <begin position="209"/>
        <end position="227"/>
    </location>
</feature>
<reference evidence="13" key="2">
    <citation type="submission" date="2014-06" db="EMBL/GenBank/DDBJ databases">
        <title>The complete genome of Blastobotrys (Arxula) adeninivorans LS3 - a yeast of biotechnological interest.</title>
        <authorList>
            <person name="Kunze G."/>
            <person name="Gaillardin C."/>
            <person name="Czernicka M."/>
            <person name="Durrens P."/>
            <person name="Martin T."/>
            <person name="Boer E."/>
            <person name="Gabaldon T."/>
            <person name="Cruz J."/>
            <person name="Talla E."/>
            <person name="Marck C."/>
            <person name="Goffeau A."/>
            <person name="Barbe V."/>
            <person name="Baret P."/>
            <person name="Baronian K."/>
            <person name="Beier S."/>
            <person name="Bleykasten C."/>
            <person name="Bode R."/>
            <person name="Casaregola S."/>
            <person name="Despons L."/>
            <person name="Fairhead C."/>
            <person name="Giersberg M."/>
            <person name="Gierski P."/>
            <person name="Hahnel U."/>
            <person name="Hartmann A."/>
            <person name="Jankowska D."/>
            <person name="Jubin C."/>
            <person name="Jung P."/>
            <person name="Lafontaine I."/>
            <person name="Leh-Louis V."/>
            <person name="Lemaire M."/>
            <person name="Marcet-Houben M."/>
            <person name="Mascher M."/>
            <person name="Morel G."/>
            <person name="Richard G.-F."/>
            <person name="Riechen J."/>
            <person name="Sacerdot C."/>
            <person name="Sarkar A."/>
            <person name="Savel G."/>
            <person name="Schacherer J."/>
            <person name="Sherman D."/>
            <person name="Straub M.-L."/>
            <person name="Stein N."/>
            <person name="Thierry A."/>
            <person name="Trautwein-Schult A."/>
            <person name="Westhof E."/>
            <person name="Worch S."/>
            <person name="Dujon B."/>
            <person name="Souciet J.-L."/>
            <person name="Wincker P."/>
            <person name="Scholz U."/>
            <person name="Neuveglise N."/>
        </authorList>
    </citation>
    <scope>NUCLEOTIDE SEQUENCE</scope>
    <source>
        <strain evidence="13">LS3</strain>
    </source>
</reference>
<dbReference type="GO" id="GO:0000293">
    <property type="term" value="F:ferric-chelate reductase activity"/>
    <property type="evidence" value="ECO:0007669"/>
    <property type="project" value="TreeGrafter"/>
</dbReference>
<reference evidence="13" key="1">
    <citation type="submission" date="2014-02" db="EMBL/GenBank/DDBJ databases">
        <authorList>
            <person name="Genoscope - CEA"/>
        </authorList>
    </citation>
    <scope>NUCLEOTIDE SEQUENCE</scope>
    <source>
        <strain evidence="13">LS3</strain>
    </source>
</reference>
<evidence type="ECO:0000259" key="11">
    <source>
        <dbReference type="Pfam" id="PF01794"/>
    </source>
</evidence>
<accession>A0A060TCP9</accession>
<evidence type="ECO:0000313" key="13">
    <source>
        <dbReference type="EMBL" id="CDP38693.1"/>
    </source>
</evidence>
<dbReference type="PANTHER" id="PTHR11972">
    <property type="entry name" value="NADPH OXIDASE"/>
    <property type="match status" value="1"/>
</dbReference>
<keyword evidence="2" id="KW-0285">Flavoprotein</keyword>
<gene>
    <name evidence="13" type="ORF">GNLVRS02_ARAD1D40370g</name>
</gene>
<evidence type="ECO:0000259" key="12">
    <source>
        <dbReference type="Pfam" id="PF08022"/>
    </source>
</evidence>
<evidence type="ECO:0000256" key="9">
    <source>
        <dbReference type="ARBA" id="ARBA00023136"/>
    </source>
</evidence>